<sequence length="177" mass="20049">MTGLFYFCFYLVGITLGVTMAITIIGLPTLHYVLRSTHAFVQHERIQTKIYTNISIGPVPSRIREEGSLWEQVKAELLNERNWQAILWLMLRFVIGLVSIICVALFYVTPLIFLLAPALYPFYNFSFFGMEIKTFGASLLIMLAGAILVWIGLYLGNGLVKMIGGHTRRMVKGLARK</sequence>
<proteinExistence type="predicted"/>
<evidence type="ECO:0000313" key="3">
    <source>
        <dbReference type="EMBL" id="NEW09090.1"/>
    </source>
</evidence>
<name>A0A6G4A435_9BACL</name>
<dbReference type="Pfam" id="PF13796">
    <property type="entry name" value="Sensor"/>
    <property type="match status" value="1"/>
</dbReference>
<accession>A0A6G4A435</accession>
<organism evidence="3">
    <name type="scientific">Paenibacillus sp. SYP-B3998</name>
    <dbReference type="NCBI Taxonomy" id="2678564"/>
    <lineage>
        <taxon>Bacteria</taxon>
        <taxon>Bacillati</taxon>
        <taxon>Bacillota</taxon>
        <taxon>Bacilli</taxon>
        <taxon>Bacillales</taxon>
        <taxon>Paenibacillaceae</taxon>
        <taxon>Paenibacillus</taxon>
    </lineage>
</organism>
<feature type="transmembrane region" description="Helical" evidence="1">
    <location>
        <begin position="135"/>
        <end position="160"/>
    </location>
</feature>
<gene>
    <name evidence="3" type="ORF">GK047_24240</name>
</gene>
<dbReference type="EMBL" id="JAAIKC010000013">
    <property type="protein sequence ID" value="NEW09090.1"/>
    <property type="molecule type" value="Genomic_DNA"/>
</dbReference>
<evidence type="ECO:0000256" key="1">
    <source>
        <dbReference type="SAM" id="Phobius"/>
    </source>
</evidence>
<evidence type="ECO:0000259" key="2">
    <source>
        <dbReference type="Pfam" id="PF13796"/>
    </source>
</evidence>
<comment type="caution">
    <text evidence="3">The sequence shown here is derived from an EMBL/GenBank/DDBJ whole genome shotgun (WGS) entry which is preliminary data.</text>
</comment>
<keyword evidence="1" id="KW-1133">Transmembrane helix</keyword>
<feature type="domain" description="Putative sensor" evidence="2">
    <location>
        <begin position="2"/>
        <end position="169"/>
    </location>
</feature>
<dbReference type="AlphaFoldDB" id="A0A6G4A435"/>
<keyword evidence="1" id="KW-0812">Transmembrane</keyword>
<feature type="transmembrane region" description="Helical" evidence="1">
    <location>
        <begin position="89"/>
        <end position="115"/>
    </location>
</feature>
<feature type="transmembrane region" description="Helical" evidence="1">
    <location>
        <begin position="6"/>
        <end position="27"/>
    </location>
</feature>
<keyword evidence="1" id="KW-0472">Membrane</keyword>
<reference evidence="3" key="1">
    <citation type="submission" date="2020-02" db="EMBL/GenBank/DDBJ databases">
        <authorList>
            <person name="Shen X.-R."/>
            <person name="Zhang Y.-X."/>
        </authorList>
    </citation>
    <scope>NUCLEOTIDE SEQUENCE</scope>
    <source>
        <strain evidence="3">SYP-B3998</strain>
    </source>
</reference>
<protein>
    <recommendedName>
        <fullName evidence="2">Putative sensor domain-containing protein</fullName>
    </recommendedName>
</protein>
<dbReference type="InterPro" id="IPR025828">
    <property type="entry name" value="Put_sensor_dom"/>
</dbReference>